<dbReference type="OMA" id="ANDWYIQ"/>
<accession>A0A8S1XR62</accession>
<dbReference type="OrthoDB" id="10264738at2759"/>
<protein>
    <recommendedName>
        <fullName evidence="2">PPM-type phosphatase domain-containing protein</fullName>
    </recommendedName>
</protein>
<dbReference type="Pfam" id="PF00481">
    <property type="entry name" value="PP2C"/>
    <property type="match status" value="1"/>
</dbReference>
<proteinExistence type="predicted"/>
<gene>
    <name evidence="3" type="ORF">POCTA_138.1.T1300131</name>
</gene>
<dbReference type="PROSITE" id="PS51746">
    <property type="entry name" value="PPM_2"/>
    <property type="match status" value="1"/>
</dbReference>
<comment type="caution">
    <text evidence="3">The sequence shown here is derived from an EMBL/GenBank/DDBJ whole genome shotgun (WGS) entry which is preliminary data.</text>
</comment>
<name>A0A8S1XR62_PAROT</name>
<dbReference type="InterPro" id="IPR001932">
    <property type="entry name" value="PPM-type_phosphatase-like_dom"/>
</dbReference>
<dbReference type="GO" id="GO:0004722">
    <property type="term" value="F:protein serine/threonine phosphatase activity"/>
    <property type="evidence" value="ECO:0007669"/>
    <property type="project" value="InterPro"/>
</dbReference>
<feature type="domain" description="PPM-type phosphatase" evidence="2">
    <location>
        <begin position="208"/>
        <end position="490"/>
    </location>
</feature>
<feature type="compositionally biased region" description="Basic and acidic residues" evidence="1">
    <location>
        <begin position="84"/>
        <end position="97"/>
    </location>
</feature>
<dbReference type="SMART" id="SM00332">
    <property type="entry name" value="PP2Cc"/>
    <property type="match status" value="1"/>
</dbReference>
<dbReference type="AlphaFoldDB" id="A0A8S1XR62"/>
<dbReference type="EMBL" id="CAJJDP010000130">
    <property type="protein sequence ID" value="CAD8203639.1"/>
    <property type="molecule type" value="Genomic_DNA"/>
</dbReference>
<dbReference type="Proteomes" id="UP000683925">
    <property type="component" value="Unassembled WGS sequence"/>
</dbReference>
<dbReference type="CDD" id="cd00143">
    <property type="entry name" value="PP2Cc"/>
    <property type="match status" value="1"/>
</dbReference>
<evidence type="ECO:0000313" key="4">
    <source>
        <dbReference type="Proteomes" id="UP000683925"/>
    </source>
</evidence>
<keyword evidence="4" id="KW-1185">Reference proteome</keyword>
<dbReference type="PANTHER" id="PTHR47992">
    <property type="entry name" value="PROTEIN PHOSPHATASE"/>
    <property type="match status" value="1"/>
</dbReference>
<dbReference type="InterPro" id="IPR015655">
    <property type="entry name" value="PP2C"/>
</dbReference>
<dbReference type="FunFam" id="3.60.40.10:FF:000085">
    <property type="entry name" value="Uncharacterized protein"/>
    <property type="match status" value="1"/>
</dbReference>
<reference evidence="3" key="1">
    <citation type="submission" date="2021-01" db="EMBL/GenBank/DDBJ databases">
        <authorList>
            <consortium name="Genoscope - CEA"/>
            <person name="William W."/>
        </authorList>
    </citation>
    <scope>NUCLEOTIDE SEQUENCE</scope>
</reference>
<organism evidence="3 4">
    <name type="scientific">Paramecium octaurelia</name>
    <dbReference type="NCBI Taxonomy" id="43137"/>
    <lineage>
        <taxon>Eukaryota</taxon>
        <taxon>Sar</taxon>
        <taxon>Alveolata</taxon>
        <taxon>Ciliophora</taxon>
        <taxon>Intramacronucleata</taxon>
        <taxon>Oligohymenophorea</taxon>
        <taxon>Peniculida</taxon>
        <taxon>Parameciidae</taxon>
        <taxon>Paramecium</taxon>
    </lineage>
</organism>
<sequence>MVGKEKRIMKKYAKVKYINIYNFNNQQLFCMKAKASQISPDKLYASLLKRKSEQEQQARLKSPIINANKYLVPSNRNGGGNSKIEAKKSRPASGKDFKDVSSVLLKKTHARQNSKLIETKENSQNLSANALSILLKIKQDRPETKQPVIQQNKDLFNQQGISKKYQQLMEMTKQQQQSIVKSKLFKGPRSISNPDISNLHLYIAKANGLSAPGMLYNGQTKTNQDIYKLINKFNNKANDWYIQVSDGHGTNGHQVAQFLQQVLPTFIEQGIQTISSCYDRDKQVSTILKNCFLQTNEELLDSGIDVTYSGATTVTVISFENVLYCANIGDSRAIIGRFDNKLSVIELSKDHKPDCFLEQARIIQRGGRVQAYSDEDGNPVGPARVWKSDEDVPGLAMSRSFGDYVASQVGVICEPEIIKHSLLPCDKFIIVASDGIWEFLSNEWVIETVYEYYKKDDTQGACQRLIQAAREAWQREDEVIDDITVVIAFIK</sequence>
<evidence type="ECO:0000259" key="2">
    <source>
        <dbReference type="PROSITE" id="PS51746"/>
    </source>
</evidence>
<feature type="region of interest" description="Disordered" evidence="1">
    <location>
        <begin position="72"/>
        <end position="97"/>
    </location>
</feature>
<evidence type="ECO:0000256" key="1">
    <source>
        <dbReference type="SAM" id="MobiDB-lite"/>
    </source>
</evidence>
<evidence type="ECO:0000313" key="3">
    <source>
        <dbReference type="EMBL" id="CAD8203639.1"/>
    </source>
</evidence>